<sequence length="144" mass="15783">MPQKNTDFPFCKTQKTVDPSPTSALHPAARDPQSITLMDQCDAPSIDTSTISDLPSAAAVSVVPSRAFVKVDPISCKIVRLDPSTTESVPPYNPTLKLNPSYLINLTPPPPLYPPQKFVYEDIDPRGTNLSVPFEKLRTDPLIH</sequence>
<reference evidence="2" key="2">
    <citation type="submission" date="2015-06" db="UniProtKB">
        <authorList>
            <consortium name="EnsemblPlants"/>
        </authorList>
    </citation>
    <scope>IDENTIFICATION</scope>
    <source>
        <strain evidence="2">DM1-3 516 R44</strain>
    </source>
</reference>
<feature type="compositionally biased region" description="Polar residues" evidence="1">
    <location>
        <begin position="13"/>
        <end position="23"/>
    </location>
</feature>
<evidence type="ECO:0000313" key="2">
    <source>
        <dbReference type="EnsemblPlants" id="PGSC0003DMT400090113"/>
    </source>
</evidence>
<dbReference type="InParanoid" id="M1DJN9"/>
<reference evidence="3" key="1">
    <citation type="journal article" date="2011" name="Nature">
        <title>Genome sequence and analysis of the tuber crop potato.</title>
        <authorList>
            <consortium name="The Potato Genome Sequencing Consortium"/>
        </authorList>
    </citation>
    <scope>NUCLEOTIDE SEQUENCE [LARGE SCALE GENOMIC DNA]</scope>
    <source>
        <strain evidence="3">cv. DM1-3 516 R44</strain>
    </source>
</reference>
<dbReference type="HOGENOM" id="CLU_1799889_0_0_1"/>
<feature type="region of interest" description="Disordered" evidence="1">
    <location>
        <begin position="1"/>
        <end position="28"/>
    </location>
</feature>
<dbReference type="Gramene" id="PGSC0003DMT400090113">
    <property type="protein sequence ID" value="PGSC0003DMT400090113"/>
    <property type="gene ID" value="PGSC0003DMG400039684"/>
</dbReference>
<protein>
    <submittedName>
        <fullName evidence="2">Uncharacterized protein</fullName>
    </submittedName>
</protein>
<dbReference type="EnsemblPlants" id="PGSC0003DMT400090113">
    <property type="protein sequence ID" value="PGSC0003DMT400090113"/>
    <property type="gene ID" value="PGSC0003DMG400039684"/>
</dbReference>
<evidence type="ECO:0000256" key="1">
    <source>
        <dbReference type="SAM" id="MobiDB-lite"/>
    </source>
</evidence>
<dbReference type="AlphaFoldDB" id="M1DJN9"/>
<organism evidence="2 3">
    <name type="scientific">Solanum tuberosum</name>
    <name type="common">Potato</name>
    <dbReference type="NCBI Taxonomy" id="4113"/>
    <lineage>
        <taxon>Eukaryota</taxon>
        <taxon>Viridiplantae</taxon>
        <taxon>Streptophyta</taxon>
        <taxon>Embryophyta</taxon>
        <taxon>Tracheophyta</taxon>
        <taxon>Spermatophyta</taxon>
        <taxon>Magnoliopsida</taxon>
        <taxon>eudicotyledons</taxon>
        <taxon>Gunneridae</taxon>
        <taxon>Pentapetalae</taxon>
        <taxon>asterids</taxon>
        <taxon>lamiids</taxon>
        <taxon>Solanales</taxon>
        <taxon>Solanaceae</taxon>
        <taxon>Solanoideae</taxon>
        <taxon>Solaneae</taxon>
        <taxon>Solanum</taxon>
    </lineage>
</organism>
<evidence type="ECO:0000313" key="3">
    <source>
        <dbReference type="Proteomes" id="UP000011115"/>
    </source>
</evidence>
<dbReference type="PaxDb" id="4113-PGSC0003DMT400090113"/>
<accession>M1DJN9</accession>
<dbReference type="Proteomes" id="UP000011115">
    <property type="component" value="Unassembled WGS sequence"/>
</dbReference>
<name>M1DJN9_SOLTU</name>
<keyword evidence="3" id="KW-1185">Reference proteome</keyword>
<proteinExistence type="predicted"/>
<dbReference type="Gramene" id="RHC03H1G1989.2.1">
    <property type="protein sequence ID" value="RHC03H1G1989.2.1.cds.1"/>
    <property type="gene ID" value="RHC03H1G1989.2"/>
</dbReference>